<feature type="domain" description="NAD(P)-binding" evidence="1">
    <location>
        <begin position="7"/>
        <end position="175"/>
    </location>
</feature>
<evidence type="ECO:0000313" key="2">
    <source>
        <dbReference type="EMBL" id="MBB5835256.1"/>
    </source>
</evidence>
<gene>
    <name evidence="2" type="ORF">HDA39_001990</name>
</gene>
<name>A0A7W9J446_9ACTN</name>
<dbReference type="Pfam" id="PF13460">
    <property type="entry name" value="NAD_binding_10"/>
    <property type="match status" value="1"/>
</dbReference>
<keyword evidence="3" id="KW-1185">Reference proteome</keyword>
<protein>
    <submittedName>
        <fullName evidence="2">Uncharacterized protein YbjT (DUF2867 family)</fullName>
    </submittedName>
</protein>
<reference evidence="2 3" key="1">
    <citation type="submission" date="2020-08" db="EMBL/GenBank/DDBJ databases">
        <title>Sequencing the genomes of 1000 actinobacteria strains.</title>
        <authorList>
            <person name="Klenk H.-P."/>
        </authorList>
    </citation>
    <scope>NUCLEOTIDE SEQUENCE [LARGE SCALE GENOMIC DNA]</scope>
    <source>
        <strain evidence="2 3">DSM 28967</strain>
    </source>
</reference>
<dbReference type="PANTHER" id="PTHR43162:SF1">
    <property type="entry name" value="PRESTALK A DIFFERENTIATION PROTEIN A"/>
    <property type="match status" value="1"/>
</dbReference>
<evidence type="ECO:0000313" key="3">
    <source>
        <dbReference type="Proteomes" id="UP000549971"/>
    </source>
</evidence>
<dbReference type="PANTHER" id="PTHR43162">
    <property type="match status" value="1"/>
</dbReference>
<dbReference type="InterPro" id="IPR036291">
    <property type="entry name" value="NAD(P)-bd_dom_sf"/>
</dbReference>
<proteinExistence type="predicted"/>
<dbReference type="AlphaFoldDB" id="A0A7W9J446"/>
<dbReference type="SUPFAM" id="SSF51735">
    <property type="entry name" value="NAD(P)-binding Rossmann-fold domains"/>
    <property type="match status" value="1"/>
</dbReference>
<accession>A0A7W9J446</accession>
<dbReference type="InterPro" id="IPR016040">
    <property type="entry name" value="NAD(P)-bd_dom"/>
</dbReference>
<dbReference type="Proteomes" id="UP000549971">
    <property type="component" value="Unassembled WGS sequence"/>
</dbReference>
<dbReference type="RefSeq" id="WP_184794929.1">
    <property type="nucleotide sequence ID" value="NZ_JACHMY010000001.1"/>
</dbReference>
<evidence type="ECO:0000259" key="1">
    <source>
        <dbReference type="Pfam" id="PF13460"/>
    </source>
</evidence>
<dbReference type="InterPro" id="IPR051604">
    <property type="entry name" value="Ergot_Alk_Oxidoreductase"/>
</dbReference>
<sequence>MTVLVTGVTGKIGRGVAAALHRDGVAVRGGSSRPEQATDRPYDVVGVDLTRPETLRAALDGVRSVFLYPSVEAADGVIAALREAEVEQVVLLSSLSVLVPGAGVIAEAPRAAEKVYSAGGLPLTILRPDVFATNALDWVDAIKTGEVALPYPGAHVGVVHDDDVVDAAAAALTDPRHAGHDYTLTGPQSITQAEQIRTIADALGVPVELRELTADEWRAAVPYIPAPIVDALLAIWAEANGSPRDVSHTVEAVADRAPRTFAQWAAETFA</sequence>
<comment type="caution">
    <text evidence="2">The sequence shown here is derived from an EMBL/GenBank/DDBJ whole genome shotgun (WGS) entry which is preliminary data.</text>
</comment>
<organism evidence="2 3">
    <name type="scientific">Kribbella italica</name>
    <dbReference type="NCBI Taxonomy" id="1540520"/>
    <lineage>
        <taxon>Bacteria</taxon>
        <taxon>Bacillati</taxon>
        <taxon>Actinomycetota</taxon>
        <taxon>Actinomycetes</taxon>
        <taxon>Propionibacteriales</taxon>
        <taxon>Kribbellaceae</taxon>
        <taxon>Kribbella</taxon>
    </lineage>
</organism>
<dbReference type="Gene3D" id="3.40.50.720">
    <property type="entry name" value="NAD(P)-binding Rossmann-like Domain"/>
    <property type="match status" value="1"/>
</dbReference>
<dbReference type="EMBL" id="JACHMY010000001">
    <property type="protein sequence ID" value="MBB5835256.1"/>
    <property type="molecule type" value="Genomic_DNA"/>
</dbReference>